<accession>A0A6A0A4T0</accession>
<feature type="compositionally biased region" description="Basic and acidic residues" evidence="1">
    <location>
        <begin position="36"/>
        <end position="45"/>
    </location>
</feature>
<protein>
    <submittedName>
        <fullName evidence="2">Uncharacterized protein</fullName>
    </submittedName>
</protein>
<reference evidence="2 3" key="1">
    <citation type="submission" date="2020-02" db="EMBL/GenBank/DDBJ databases">
        <title>Draft genome sequence of Haematococcus lacustris strain NIES-144.</title>
        <authorList>
            <person name="Morimoto D."/>
            <person name="Nakagawa S."/>
            <person name="Yoshida T."/>
            <person name="Sawayama S."/>
        </authorList>
    </citation>
    <scope>NUCLEOTIDE SEQUENCE [LARGE SCALE GENOMIC DNA]</scope>
    <source>
        <strain evidence="2 3">NIES-144</strain>
    </source>
</reference>
<feature type="non-terminal residue" evidence="2">
    <location>
        <position position="45"/>
    </location>
</feature>
<evidence type="ECO:0000256" key="1">
    <source>
        <dbReference type="SAM" id="MobiDB-lite"/>
    </source>
</evidence>
<feature type="non-terminal residue" evidence="2">
    <location>
        <position position="1"/>
    </location>
</feature>
<evidence type="ECO:0000313" key="3">
    <source>
        <dbReference type="Proteomes" id="UP000485058"/>
    </source>
</evidence>
<evidence type="ECO:0000313" key="2">
    <source>
        <dbReference type="EMBL" id="GFH26252.1"/>
    </source>
</evidence>
<sequence length="45" mass="4709">MQLADAGKVNAGEAEVTQHPHDDTDMGLSRAAGQLDDAHNVSDYG</sequence>
<dbReference type="AlphaFoldDB" id="A0A6A0A4T0"/>
<dbReference type="Proteomes" id="UP000485058">
    <property type="component" value="Unassembled WGS sequence"/>
</dbReference>
<dbReference type="EMBL" id="BLLF01003071">
    <property type="protein sequence ID" value="GFH26252.1"/>
    <property type="molecule type" value="Genomic_DNA"/>
</dbReference>
<proteinExistence type="predicted"/>
<gene>
    <name evidence="2" type="ORF">HaLaN_24370</name>
</gene>
<keyword evidence="3" id="KW-1185">Reference proteome</keyword>
<feature type="region of interest" description="Disordered" evidence="1">
    <location>
        <begin position="1"/>
        <end position="45"/>
    </location>
</feature>
<organism evidence="2 3">
    <name type="scientific">Haematococcus lacustris</name>
    <name type="common">Green alga</name>
    <name type="synonym">Haematococcus pluvialis</name>
    <dbReference type="NCBI Taxonomy" id="44745"/>
    <lineage>
        <taxon>Eukaryota</taxon>
        <taxon>Viridiplantae</taxon>
        <taxon>Chlorophyta</taxon>
        <taxon>core chlorophytes</taxon>
        <taxon>Chlorophyceae</taxon>
        <taxon>CS clade</taxon>
        <taxon>Chlamydomonadales</taxon>
        <taxon>Haematococcaceae</taxon>
        <taxon>Haematococcus</taxon>
    </lineage>
</organism>
<name>A0A6A0A4T0_HAELA</name>
<comment type="caution">
    <text evidence="2">The sequence shown here is derived from an EMBL/GenBank/DDBJ whole genome shotgun (WGS) entry which is preliminary data.</text>
</comment>